<gene>
    <name evidence="1" type="ORF">IW245_003359</name>
</gene>
<protein>
    <submittedName>
        <fullName evidence="1">Uncharacterized protein</fullName>
    </submittedName>
</protein>
<dbReference type="Proteomes" id="UP000622552">
    <property type="component" value="Unassembled WGS sequence"/>
</dbReference>
<evidence type="ECO:0000313" key="1">
    <source>
        <dbReference type="EMBL" id="MBG6137165.1"/>
    </source>
</evidence>
<sequence length="42" mass="4547">MREVPVGGGTRPGTQIPLRFVEVEPRLPNYEVTPGGGRVLTN</sequence>
<reference evidence="1" key="1">
    <citation type="submission" date="2020-11" db="EMBL/GenBank/DDBJ databases">
        <title>Sequencing the genomes of 1000 actinobacteria strains.</title>
        <authorList>
            <person name="Klenk H.-P."/>
        </authorList>
    </citation>
    <scope>NUCLEOTIDE SEQUENCE</scope>
    <source>
        <strain evidence="1">DSM 45356</strain>
    </source>
</reference>
<dbReference type="RefSeq" id="WP_267920108.1">
    <property type="nucleotide sequence ID" value="NZ_BONS01000022.1"/>
</dbReference>
<comment type="caution">
    <text evidence="1">The sequence shown here is derived from an EMBL/GenBank/DDBJ whole genome shotgun (WGS) entry which is preliminary data.</text>
</comment>
<organism evidence="1 2">
    <name type="scientific">Longispora fulva</name>
    <dbReference type="NCBI Taxonomy" id="619741"/>
    <lineage>
        <taxon>Bacteria</taxon>
        <taxon>Bacillati</taxon>
        <taxon>Actinomycetota</taxon>
        <taxon>Actinomycetes</taxon>
        <taxon>Micromonosporales</taxon>
        <taxon>Micromonosporaceae</taxon>
        <taxon>Longispora</taxon>
    </lineage>
</organism>
<name>A0A8J7GIG0_9ACTN</name>
<proteinExistence type="predicted"/>
<accession>A0A8J7GIG0</accession>
<keyword evidence="2" id="KW-1185">Reference proteome</keyword>
<dbReference type="AlphaFoldDB" id="A0A8J7GIG0"/>
<dbReference type="EMBL" id="JADOUF010000001">
    <property type="protein sequence ID" value="MBG6137165.1"/>
    <property type="molecule type" value="Genomic_DNA"/>
</dbReference>
<evidence type="ECO:0000313" key="2">
    <source>
        <dbReference type="Proteomes" id="UP000622552"/>
    </source>
</evidence>